<dbReference type="EMBL" id="CP013655">
    <property type="protein sequence ID" value="ALS36024.1"/>
    <property type="molecule type" value="Genomic_DNA"/>
</dbReference>
<dbReference type="InterPro" id="IPR014825">
    <property type="entry name" value="DNA_alkylation"/>
</dbReference>
<gene>
    <name evidence="1" type="ORF">ATZ35_02270</name>
</gene>
<dbReference type="SUPFAM" id="SSF48371">
    <property type="entry name" value="ARM repeat"/>
    <property type="match status" value="1"/>
</dbReference>
<sequence length="214" mass="25149">MTLEEELKEIANVPNGFKPMEHLADSLEKERTEKELEELAFTLYASEIYQIRMVAVFLFGKRASNNREVLNFLKKNVSKDDNWRVQEILGMAFDHFCKEIGYEEALVTIKEWLNFENSNTRRAVSEGLRIWTSRPYFKDNPDSAIRLLSTLKNDDSEYVRKSCGNALRDISKKYPEKIMDELSLWQGSKEELQIEKIIFKNKNLGHFLNNNQKE</sequence>
<dbReference type="STRING" id="118060.ATZ35_02270"/>
<dbReference type="Gene3D" id="1.10.1240.70">
    <property type="match status" value="1"/>
</dbReference>
<accession>A0A0U2X7I2</accession>
<dbReference type="RefSeq" id="WP_208929244.1">
    <property type="nucleotide sequence ID" value="NZ_CP013655.1"/>
</dbReference>
<evidence type="ECO:0000313" key="2">
    <source>
        <dbReference type="Proteomes" id="UP000067523"/>
    </source>
</evidence>
<dbReference type="Pfam" id="PF08713">
    <property type="entry name" value="DNA_alkylation"/>
    <property type="match status" value="1"/>
</dbReference>
<protein>
    <submittedName>
        <fullName evidence="1">DNA alkylation repair protein</fullName>
    </submittedName>
</protein>
<dbReference type="Gene3D" id="1.25.40.290">
    <property type="entry name" value="ARM repeat domains"/>
    <property type="match status" value="1"/>
</dbReference>
<dbReference type="InterPro" id="IPR016024">
    <property type="entry name" value="ARM-type_fold"/>
</dbReference>
<dbReference type="Proteomes" id="UP000067523">
    <property type="component" value="Chromosome"/>
</dbReference>
<proteinExistence type="predicted"/>
<name>A0A0U2X7I2_9ENTE</name>
<organism evidence="1 2">
    <name type="scientific">Enterococcus rotai</name>
    <dbReference type="NCBI Taxonomy" id="118060"/>
    <lineage>
        <taxon>Bacteria</taxon>
        <taxon>Bacillati</taxon>
        <taxon>Bacillota</taxon>
        <taxon>Bacilli</taxon>
        <taxon>Lactobacillales</taxon>
        <taxon>Enterococcaceae</taxon>
        <taxon>Enterococcus</taxon>
    </lineage>
</organism>
<dbReference type="KEGG" id="erx:ATZ35_02270"/>
<keyword evidence="2" id="KW-1185">Reference proteome</keyword>
<evidence type="ECO:0000313" key="1">
    <source>
        <dbReference type="EMBL" id="ALS36024.1"/>
    </source>
</evidence>
<reference evidence="2" key="1">
    <citation type="submission" date="2015-12" db="EMBL/GenBank/DDBJ databases">
        <authorList>
            <person name="Lauer A."/>
            <person name="Humrighouse B."/>
            <person name="Loparev V."/>
            <person name="Shewmaker P.L."/>
            <person name="Whitney A.M."/>
            <person name="McLaughlin R.W."/>
        </authorList>
    </citation>
    <scope>NUCLEOTIDE SEQUENCE [LARGE SCALE GENOMIC DNA]</scope>
    <source>
        <strain evidence="2">LMG 26678</strain>
    </source>
</reference>
<dbReference type="AlphaFoldDB" id="A0A0U2X7I2"/>